<sequence>MTRVRNLKQRSPNRNINMEDDVIPLSNRLLSHSKEESLLATKFHWSRADRPKWLAALMCACSCLYTTRIIMPLCMVLVAEELNWDKRESGLVLSSFFWGYLITQIPGGFLSDVYGAEKLVMWAIIGCSVTTMVIPIVTSSALSILSFASPLALVVAVRVCLGCSQGIFYPATYSIIGKCLPISERSSGGALALAGGPLGSLIMGSLGSLMLVHLGWRMVFIIFGLAGLVWTLVWYYYFLNQNPAVIDMSSSIREKSVLSKHHKTDTIVPWGVLMWEPAVWAVVLVHFCHNCMYFNLISWLPTYFHENFPQAKGWIFNVLPYIANLVGKIVGGKVADKMIQKGFSVSFTRKCLETVGTSVSSLILLTSSYATGFWQALFCMSLTLGLSALTTSGSLCNIQDLSPTFAGSISGVVFCVGAIPGILGVYATGYILHLTNSWKAVFQLTSLICISGNLVYIMLGKGKKIA</sequence>
<dbReference type="GO" id="GO:0015867">
    <property type="term" value="P:ATP transport"/>
    <property type="evidence" value="ECO:0007669"/>
    <property type="project" value="TreeGrafter"/>
</dbReference>
<feature type="transmembrane region" description="Helical" evidence="7">
    <location>
        <begin position="375"/>
        <end position="398"/>
    </location>
</feature>
<evidence type="ECO:0000256" key="6">
    <source>
        <dbReference type="ARBA" id="ARBA00023136"/>
    </source>
</evidence>
<gene>
    <name evidence="10" type="primary">LOC116307868</name>
</gene>
<keyword evidence="3 7" id="KW-0812">Transmembrane</keyword>
<dbReference type="CDD" id="cd17380">
    <property type="entry name" value="MFS_SLC17A9_like"/>
    <property type="match status" value="1"/>
</dbReference>
<dbReference type="InterPro" id="IPR011701">
    <property type="entry name" value="MFS"/>
</dbReference>
<feature type="transmembrane region" description="Helical" evidence="7">
    <location>
        <begin position="278"/>
        <end position="301"/>
    </location>
</feature>
<feature type="domain" description="Major facilitator superfamily (MFS) profile" evidence="8">
    <location>
        <begin position="52"/>
        <end position="464"/>
    </location>
</feature>
<feature type="transmembrane region" description="Helical" evidence="7">
    <location>
        <begin position="313"/>
        <end position="330"/>
    </location>
</feature>
<evidence type="ECO:0000256" key="1">
    <source>
        <dbReference type="ARBA" id="ARBA00004141"/>
    </source>
</evidence>
<accession>A0A6P8J334</accession>
<evidence type="ECO:0000313" key="10">
    <source>
        <dbReference type="RefSeq" id="XP_031574047.1"/>
    </source>
</evidence>
<dbReference type="SUPFAM" id="SSF103473">
    <property type="entry name" value="MFS general substrate transporter"/>
    <property type="match status" value="1"/>
</dbReference>
<dbReference type="GO" id="GO:0015293">
    <property type="term" value="F:symporter activity"/>
    <property type="evidence" value="ECO:0007669"/>
    <property type="project" value="UniProtKB-KW"/>
</dbReference>
<evidence type="ECO:0000313" key="9">
    <source>
        <dbReference type="Proteomes" id="UP000515163"/>
    </source>
</evidence>
<dbReference type="InterPro" id="IPR020846">
    <property type="entry name" value="MFS_dom"/>
</dbReference>
<dbReference type="FunFam" id="1.20.1250.20:FF:000059">
    <property type="entry name" value="Solute carrier family 17 member 9"/>
    <property type="match status" value="1"/>
</dbReference>
<dbReference type="GO" id="GO:0016020">
    <property type="term" value="C:membrane"/>
    <property type="evidence" value="ECO:0007669"/>
    <property type="project" value="UniProtKB-SubCell"/>
</dbReference>
<keyword evidence="6 7" id="KW-0472">Membrane</keyword>
<dbReference type="PANTHER" id="PTHR11662:SF279">
    <property type="entry name" value="VOLTAGE-GATED PURINE NUCLEOTIDE UNIPORTER SLC17A9"/>
    <property type="match status" value="1"/>
</dbReference>
<proteinExistence type="predicted"/>
<evidence type="ECO:0000259" key="8">
    <source>
        <dbReference type="PROSITE" id="PS50850"/>
    </source>
</evidence>
<name>A0A6P8J334_ACTTE</name>
<dbReference type="FunCoup" id="A0A6P8J334">
    <property type="interactions" value="44"/>
</dbReference>
<feature type="transmembrane region" description="Helical" evidence="7">
    <location>
        <begin position="218"/>
        <end position="239"/>
    </location>
</feature>
<feature type="transmembrane region" description="Helical" evidence="7">
    <location>
        <begin position="91"/>
        <end position="110"/>
    </location>
</feature>
<dbReference type="PROSITE" id="PS50850">
    <property type="entry name" value="MFS"/>
    <property type="match status" value="1"/>
</dbReference>
<dbReference type="InterPro" id="IPR036259">
    <property type="entry name" value="MFS_trans_sf"/>
</dbReference>
<dbReference type="PANTHER" id="PTHR11662">
    <property type="entry name" value="SOLUTE CARRIER FAMILY 17"/>
    <property type="match status" value="1"/>
</dbReference>
<feature type="transmembrane region" description="Helical" evidence="7">
    <location>
        <begin position="119"/>
        <end position="138"/>
    </location>
</feature>
<dbReference type="OrthoDB" id="2985014at2759"/>
<dbReference type="Gene3D" id="1.20.1250.20">
    <property type="entry name" value="MFS general substrate transporter like domains"/>
    <property type="match status" value="2"/>
</dbReference>
<evidence type="ECO:0000256" key="4">
    <source>
        <dbReference type="ARBA" id="ARBA00022847"/>
    </source>
</evidence>
<dbReference type="Pfam" id="PF07690">
    <property type="entry name" value="MFS_1"/>
    <property type="match status" value="1"/>
</dbReference>
<keyword evidence="4" id="KW-0769">Symport</keyword>
<dbReference type="InterPro" id="IPR044777">
    <property type="entry name" value="SLC17A9-like"/>
</dbReference>
<comment type="subcellular location">
    <subcellularLocation>
        <location evidence="1">Membrane</location>
        <topology evidence="1">Multi-pass membrane protein</topology>
    </subcellularLocation>
</comment>
<dbReference type="FunFam" id="1.20.1250.20:FF:000003">
    <property type="entry name" value="Solute carrier family 17 member 3"/>
    <property type="match status" value="1"/>
</dbReference>
<keyword evidence="2" id="KW-0813">Transport</keyword>
<evidence type="ECO:0000256" key="2">
    <source>
        <dbReference type="ARBA" id="ARBA00022448"/>
    </source>
</evidence>
<feature type="transmembrane region" description="Helical" evidence="7">
    <location>
        <begin position="405"/>
        <end position="428"/>
    </location>
</feature>
<organism evidence="9 10">
    <name type="scientific">Actinia tenebrosa</name>
    <name type="common">Australian red waratah sea anemone</name>
    <dbReference type="NCBI Taxonomy" id="6105"/>
    <lineage>
        <taxon>Eukaryota</taxon>
        <taxon>Metazoa</taxon>
        <taxon>Cnidaria</taxon>
        <taxon>Anthozoa</taxon>
        <taxon>Hexacorallia</taxon>
        <taxon>Actiniaria</taxon>
        <taxon>Actiniidae</taxon>
        <taxon>Actinia</taxon>
    </lineage>
</organism>
<dbReference type="GeneID" id="116307868"/>
<dbReference type="KEGG" id="aten:116307868"/>
<dbReference type="InterPro" id="IPR050382">
    <property type="entry name" value="MFS_Na/Anion_cotransporter"/>
</dbReference>
<dbReference type="AlphaFoldDB" id="A0A6P8J334"/>
<dbReference type="InParanoid" id="A0A6P8J334"/>
<keyword evidence="5 7" id="KW-1133">Transmembrane helix</keyword>
<dbReference type="Proteomes" id="UP000515163">
    <property type="component" value="Unplaced"/>
</dbReference>
<feature type="transmembrane region" description="Helical" evidence="7">
    <location>
        <begin position="190"/>
        <end position="212"/>
    </location>
</feature>
<evidence type="ECO:0000256" key="3">
    <source>
        <dbReference type="ARBA" id="ARBA00022692"/>
    </source>
</evidence>
<evidence type="ECO:0000256" key="5">
    <source>
        <dbReference type="ARBA" id="ARBA00022989"/>
    </source>
</evidence>
<protein>
    <submittedName>
        <fullName evidence="10">Solute carrier family 17 member 9-like</fullName>
    </submittedName>
</protein>
<dbReference type="RefSeq" id="XP_031574047.1">
    <property type="nucleotide sequence ID" value="XM_031718187.1"/>
</dbReference>
<feature type="transmembrane region" description="Helical" evidence="7">
    <location>
        <begin position="440"/>
        <end position="459"/>
    </location>
</feature>
<evidence type="ECO:0000256" key="7">
    <source>
        <dbReference type="SAM" id="Phobius"/>
    </source>
</evidence>
<keyword evidence="9" id="KW-1185">Reference proteome</keyword>
<reference evidence="10" key="1">
    <citation type="submission" date="2025-08" db="UniProtKB">
        <authorList>
            <consortium name="RefSeq"/>
        </authorList>
    </citation>
    <scope>IDENTIFICATION</scope>
    <source>
        <tissue evidence="10">Tentacle</tissue>
    </source>
</reference>
<feature type="transmembrane region" description="Helical" evidence="7">
    <location>
        <begin position="144"/>
        <end position="169"/>
    </location>
</feature>